<protein>
    <submittedName>
        <fullName evidence="2">Glycosyltransferase</fullName>
    </submittedName>
</protein>
<feature type="domain" description="Glycosyltransferase 2-like prokaryotic type" evidence="1">
    <location>
        <begin position="64"/>
        <end position="194"/>
    </location>
</feature>
<dbReference type="EMBL" id="CP033065">
    <property type="protein sequence ID" value="AYM85800.1"/>
    <property type="molecule type" value="Genomic_DNA"/>
</dbReference>
<dbReference type="Gene3D" id="3.90.550.10">
    <property type="entry name" value="Spore Coat Polysaccharide Biosynthesis Protein SpsA, Chain A"/>
    <property type="match status" value="1"/>
</dbReference>
<name>A0AAD0U0B0_9GAMM</name>
<dbReference type="InterPro" id="IPR050834">
    <property type="entry name" value="Glycosyltransf_2"/>
</dbReference>
<sequence length="285" mass="32912">MRRLQLSHKFSVVTIVKGRHQQLANLIHSIENSTLRPTDMVVVWMDEKNSHNVTPSTSFLTKNVYMQSTGLPLAKARNTGVKNAQQNNVIFIDVDCICSPTLFENLLTKLTHKLVVSAKAKYLPYVPCNGNYELLVEEAVDHPKRKNLPINENVDFLTFWSLIFAINKRDFNKVNGFDEQFIGYGAEDTDFAMQCKVNNIKLNYIDDWVLHQYHDKFTPPINYAEDICNNANTFAKKWQFLPMFGWLKKMAVMDIVKIDEKSHSVKFLKKPTRDEIEACRSTSPY</sequence>
<organism evidence="2 3">
    <name type="scientific">Pseudoalteromonas agarivorans</name>
    <dbReference type="NCBI Taxonomy" id="176102"/>
    <lineage>
        <taxon>Bacteria</taxon>
        <taxon>Pseudomonadati</taxon>
        <taxon>Pseudomonadota</taxon>
        <taxon>Gammaproteobacteria</taxon>
        <taxon>Alteromonadales</taxon>
        <taxon>Pseudoalteromonadaceae</taxon>
        <taxon>Pseudoalteromonas</taxon>
    </lineage>
</organism>
<dbReference type="PANTHER" id="PTHR43685">
    <property type="entry name" value="GLYCOSYLTRANSFERASE"/>
    <property type="match status" value="1"/>
</dbReference>
<reference evidence="2 3" key="1">
    <citation type="submission" date="2018-10" db="EMBL/GenBank/DDBJ databases">
        <title>Complete Genome Sequence and Transcriptomic Profiles of a Marine Bacterium, Pseudoalteromonas agarivorans Hao 2018.</title>
        <authorList>
            <person name="Hao L."/>
        </authorList>
    </citation>
    <scope>NUCLEOTIDE SEQUENCE [LARGE SCALE GENOMIC DNA]</scope>
    <source>
        <strain evidence="2 3">Hao 2018</strain>
    </source>
</reference>
<dbReference type="Pfam" id="PF10111">
    <property type="entry name" value="Glyco_tranf_2_2"/>
    <property type="match status" value="1"/>
</dbReference>
<dbReference type="InterPro" id="IPR029044">
    <property type="entry name" value="Nucleotide-diphossugar_trans"/>
</dbReference>
<evidence type="ECO:0000313" key="2">
    <source>
        <dbReference type="EMBL" id="AYM85800.1"/>
    </source>
</evidence>
<proteinExistence type="predicted"/>
<accession>A0AAD0U0B0</accession>
<dbReference type="Proteomes" id="UP000279995">
    <property type="component" value="Chromosome I"/>
</dbReference>
<dbReference type="SUPFAM" id="SSF53448">
    <property type="entry name" value="Nucleotide-diphospho-sugar transferases"/>
    <property type="match status" value="1"/>
</dbReference>
<dbReference type="InterPro" id="IPR019290">
    <property type="entry name" value="GlycosylTrfase-like_prok"/>
</dbReference>
<dbReference type="AlphaFoldDB" id="A0AAD0U0B0"/>
<evidence type="ECO:0000259" key="1">
    <source>
        <dbReference type="Pfam" id="PF10111"/>
    </source>
</evidence>
<dbReference type="PANTHER" id="PTHR43685:SF2">
    <property type="entry name" value="GLYCOSYLTRANSFERASE 2-LIKE DOMAIN-CONTAINING PROTEIN"/>
    <property type="match status" value="1"/>
</dbReference>
<evidence type="ECO:0000313" key="3">
    <source>
        <dbReference type="Proteomes" id="UP000279995"/>
    </source>
</evidence>
<gene>
    <name evidence="2" type="ORF">D9T18_03345</name>
</gene>